<evidence type="ECO:0000256" key="9">
    <source>
        <dbReference type="ARBA" id="ARBA00030110"/>
    </source>
</evidence>
<evidence type="ECO:0000256" key="7">
    <source>
        <dbReference type="ARBA" id="ARBA00022989"/>
    </source>
</evidence>
<keyword evidence="6" id="KW-0862">Zinc</keyword>
<dbReference type="InterPro" id="IPR038896">
    <property type="entry name" value="RNF170"/>
</dbReference>
<accession>A0A482WV32</accession>
<evidence type="ECO:0000256" key="5">
    <source>
        <dbReference type="ARBA" id="ARBA00022771"/>
    </source>
</evidence>
<dbReference type="PANTHER" id="PTHR22894:SF5">
    <property type="entry name" value="RING-TYPE DOMAIN-CONTAINING PROTEIN"/>
    <property type="match status" value="1"/>
</dbReference>
<dbReference type="AlphaFoldDB" id="A0A482WV32"/>
<gene>
    <name evidence="14" type="ORF">LSTR_LSTR015322</name>
</gene>
<dbReference type="Pfam" id="PF00097">
    <property type="entry name" value="zf-C3HC4"/>
    <property type="match status" value="1"/>
</dbReference>
<comment type="caution">
    <text evidence="14">The sequence shown here is derived from an EMBL/GenBank/DDBJ whole genome shotgun (WGS) entry which is preliminary data.</text>
</comment>
<dbReference type="GO" id="GO:0012505">
    <property type="term" value="C:endomembrane system"/>
    <property type="evidence" value="ECO:0007669"/>
    <property type="project" value="UniProtKB-SubCell"/>
</dbReference>
<evidence type="ECO:0000313" key="14">
    <source>
        <dbReference type="EMBL" id="RZF37132.1"/>
    </source>
</evidence>
<dbReference type="Proteomes" id="UP000291343">
    <property type="component" value="Unassembled WGS sequence"/>
</dbReference>
<dbReference type="SMART" id="SM00184">
    <property type="entry name" value="RING"/>
    <property type="match status" value="1"/>
</dbReference>
<reference evidence="14 15" key="1">
    <citation type="journal article" date="2017" name="Gigascience">
        <title>Genome sequence of the small brown planthopper, Laodelphax striatellus.</title>
        <authorList>
            <person name="Zhu J."/>
            <person name="Jiang F."/>
            <person name="Wang X."/>
            <person name="Yang P."/>
            <person name="Bao Y."/>
            <person name="Zhao W."/>
            <person name="Wang W."/>
            <person name="Lu H."/>
            <person name="Wang Q."/>
            <person name="Cui N."/>
            <person name="Li J."/>
            <person name="Chen X."/>
            <person name="Luo L."/>
            <person name="Yu J."/>
            <person name="Kang L."/>
            <person name="Cui F."/>
        </authorList>
    </citation>
    <scope>NUCLEOTIDE SEQUENCE [LARGE SCALE GENOMIC DNA]</scope>
    <source>
        <strain evidence="14">Lst14</strain>
    </source>
</reference>
<dbReference type="InterPro" id="IPR001841">
    <property type="entry name" value="Znf_RING"/>
</dbReference>
<dbReference type="EMBL" id="QKKF02025284">
    <property type="protein sequence ID" value="RZF37132.1"/>
    <property type="molecule type" value="Genomic_DNA"/>
</dbReference>
<keyword evidence="3 12" id="KW-0812">Transmembrane</keyword>
<keyword evidence="15" id="KW-1185">Reference proteome</keyword>
<keyword evidence="8 12" id="KW-0472">Membrane</keyword>
<protein>
    <recommendedName>
        <fullName evidence="2">E3 ubiquitin-protein ligase RNF170</fullName>
    </recommendedName>
    <alternativeName>
        <fullName evidence="10">RING finger protein 170</fullName>
    </alternativeName>
    <alternativeName>
        <fullName evidence="9">RING-type E3 ubiquitin transferase RNF170</fullName>
    </alternativeName>
</protein>
<evidence type="ECO:0000256" key="8">
    <source>
        <dbReference type="ARBA" id="ARBA00023136"/>
    </source>
</evidence>
<name>A0A482WV32_LAOST</name>
<dbReference type="PANTHER" id="PTHR22894">
    <property type="entry name" value="RING-TYPE DOMAIN-CONTAINING PROTEIN"/>
    <property type="match status" value="1"/>
</dbReference>
<evidence type="ECO:0000256" key="6">
    <source>
        <dbReference type="ARBA" id="ARBA00022833"/>
    </source>
</evidence>
<feature type="domain" description="RING-type" evidence="13">
    <location>
        <begin position="76"/>
        <end position="118"/>
    </location>
</feature>
<keyword evidence="4" id="KW-0479">Metal-binding</keyword>
<feature type="transmembrane region" description="Helical" evidence="12">
    <location>
        <begin position="199"/>
        <end position="217"/>
    </location>
</feature>
<evidence type="ECO:0000256" key="3">
    <source>
        <dbReference type="ARBA" id="ARBA00022692"/>
    </source>
</evidence>
<keyword evidence="7 12" id="KW-1133">Transmembrane helix</keyword>
<evidence type="ECO:0000256" key="1">
    <source>
        <dbReference type="ARBA" id="ARBA00004127"/>
    </source>
</evidence>
<dbReference type="PROSITE" id="PS50089">
    <property type="entry name" value="ZF_RING_2"/>
    <property type="match status" value="1"/>
</dbReference>
<dbReference type="InterPro" id="IPR018957">
    <property type="entry name" value="Znf_C3HC4_RING-type"/>
</dbReference>
<dbReference type="UniPathway" id="UPA00143"/>
<dbReference type="STRING" id="195883.A0A482WV32"/>
<keyword evidence="5 11" id="KW-0863">Zinc-finger</keyword>
<comment type="subcellular location">
    <subcellularLocation>
        <location evidence="1">Endomembrane system</location>
        <topology evidence="1">Multi-pass membrane protein</topology>
    </subcellularLocation>
</comment>
<dbReference type="GO" id="GO:0061630">
    <property type="term" value="F:ubiquitin protein ligase activity"/>
    <property type="evidence" value="ECO:0007669"/>
    <property type="project" value="InterPro"/>
</dbReference>
<feature type="transmembrane region" description="Helical" evidence="12">
    <location>
        <begin position="223"/>
        <end position="245"/>
    </location>
</feature>
<dbReference type="Gene3D" id="3.30.40.10">
    <property type="entry name" value="Zinc/RING finger domain, C3HC4 (zinc finger)"/>
    <property type="match status" value="1"/>
</dbReference>
<sequence>MSGVRSNFIEGFGDEIILTSVASIAIGFLGVTVMKIFSRRNAARRSATGLNSNEVAQQEELPANVNIYRRNAGDICAICLEVCTLAVETNCGHGYCGLCLKVMYEMNRRRAISCPFCRQRVTLLFLHLTQDERTAASDTELAVNRSDVIEFVHHYNSTHSATDRSIMDHLRDLPTLLRNLWSEFFTINGMLRFRFRVRIGFYCSILLFYLCVPFDIIPESIFGLLGFMDDLLISFVFLIYLAALYRRHILDRH</sequence>
<dbReference type="InterPro" id="IPR017907">
    <property type="entry name" value="Znf_RING_CS"/>
</dbReference>
<dbReference type="InterPro" id="IPR013083">
    <property type="entry name" value="Znf_RING/FYVE/PHD"/>
</dbReference>
<evidence type="ECO:0000256" key="11">
    <source>
        <dbReference type="PROSITE-ProRule" id="PRU00175"/>
    </source>
</evidence>
<dbReference type="GO" id="GO:0016567">
    <property type="term" value="P:protein ubiquitination"/>
    <property type="evidence" value="ECO:0007669"/>
    <property type="project" value="UniProtKB-UniPathway"/>
</dbReference>
<dbReference type="PROSITE" id="PS00518">
    <property type="entry name" value="ZF_RING_1"/>
    <property type="match status" value="1"/>
</dbReference>
<proteinExistence type="predicted"/>
<evidence type="ECO:0000256" key="4">
    <source>
        <dbReference type="ARBA" id="ARBA00022723"/>
    </source>
</evidence>
<evidence type="ECO:0000256" key="12">
    <source>
        <dbReference type="SAM" id="Phobius"/>
    </source>
</evidence>
<feature type="transmembrane region" description="Helical" evidence="12">
    <location>
        <begin position="16"/>
        <end position="37"/>
    </location>
</feature>
<dbReference type="SUPFAM" id="SSF57850">
    <property type="entry name" value="RING/U-box"/>
    <property type="match status" value="1"/>
</dbReference>
<dbReference type="OrthoDB" id="9049620at2759"/>
<evidence type="ECO:0000256" key="10">
    <source>
        <dbReference type="ARBA" id="ARBA00031107"/>
    </source>
</evidence>
<dbReference type="InParanoid" id="A0A482WV32"/>
<dbReference type="GO" id="GO:0008270">
    <property type="term" value="F:zinc ion binding"/>
    <property type="evidence" value="ECO:0007669"/>
    <property type="project" value="UniProtKB-KW"/>
</dbReference>
<organism evidence="14 15">
    <name type="scientific">Laodelphax striatellus</name>
    <name type="common">Small brown planthopper</name>
    <name type="synonym">Delphax striatella</name>
    <dbReference type="NCBI Taxonomy" id="195883"/>
    <lineage>
        <taxon>Eukaryota</taxon>
        <taxon>Metazoa</taxon>
        <taxon>Ecdysozoa</taxon>
        <taxon>Arthropoda</taxon>
        <taxon>Hexapoda</taxon>
        <taxon>Insecta</taxon>
        <taxon>Pterygota</taxon>
        <taxon>Neoptera</taxon>
        <taxon>Paraneoptera</taxon>
        <taxon>Hemiptera</taxon>
        <taxon>Auchenorrhyncha</taxon>
        <taxon>Fulgoroidea</taxon>
        <taxon>Delphacidae</taxon>
        <taxon>Criomorphinae</taxon>
        <taxon>Laodelphax</taxon>
    </lineage>
</organism>
<dbReference type="Pfam" id="PF06803">
    <property type="entry name" value="DUF1232"/>
    <property type="match status" value="1"/>
</dbReference>
<evidence type="ECO:0000256" key="2">
    <source>
        <dbReference type="ARBA" id="ARBA00014068"/>
    </source>
</evidence>
<evidence type="ECO:0000259" key="13">
    <source>
        <dbReference type="PROSITE" id="PS50089"/>
    </source>
</evidence>
<dbReference type="InterPro" id="IPR010652">
    <property type="entry name" value="DUF1232"/>
</dbReference>
<evidence type="ECO:0000313" key="15">
    <source>
        <dbReference type="Proteomes" id="UP000291343"/>
    </source>
</evidence>